<dbReference type="AlphaFoldDB" id="X1MZW9"/>
<gene>
    <name evidence="1" type="ORF">S06H3_33197</name>
</gene>
<organism evidence="1">
    <name type="scientific">marine sediment metagenome</name>
    <dbReference type="NCBI Taxonomy" id="412755"/>
    <lineage>
        <taxon>unclassified sequences</taxon>
        <taxon>metagenomes</taxon>
        <taxon>ecological metagenomes</taxon>
    </lineage>
</organism>
<reference evidence="1" key="1">
    <citation type="journal article" date="2014" name="Front. Microbiol.">
        <title>High frequency of phylogenetically diverse reductive dehalogenase-homologous genes in deep subseafloor sedimentary metagenomes.</title>
        <authorList>
            <person name="Kawai M."/>
            <person name="Futagami T."/>
            <person name="Toyoda A."/>
            <person name="Takaki Y."/>
            <person name="Nishi S."/>
            <person name="Hori S."/>
            <person name="Arai W."/>
            <person name="Tsubouchi T."/>
            <person name="Morono Y."/>
            <person name="Uchiyama I."/>
            <person name="Ito T."/>
            <person name="Fujiyama A."/>
            <person name="Inagaki F."/>
            <person name="Takami H."/>
        </authorList>
    </citation>
    <scope>NUCLEOTIDE SEQUENCE</scope>
    <source>
        <strain evidence="1">Expedition CK06-06</strain>
    </source>
</reference>
<comment type="caution">
    <text evidence="1">The sequence shown here is derived from an EMBL/GenBank/DDBJ whole genome shotgun (WGS) entry which is preliminary data.</text>
</comment>
<name>X1MZW9_9ZZZZ</name>
<evidence type="ECO:0000313" key="1">
    <source>
        <dbReference type="EMBL" id="GAI20185.1"/>
    </source>
</evidence>
<dbReference type="EMBL" id="BARV01019794">
    <property type="protein sequence ID" value="GAI20185.1"/>
    <property type="molecule type" value="Genomic_DNA"/>
</dbReference>
<sequence>MRKTYQKEGWELFKYFIKYCGDPASTAHQYLQRKCVDVAKE</sequence>
<protein>
    <submittedName>
        <fullName evidence="1">Uncharacterized protein</fullName>
    </submittedName>
</protein>
<accession>X1MZW9</accession>
<proteinExistence type="predicted"/>
<feature type="non-terminal residue" evidence="1">
    <location>
        <position position="41"/>
    </location>
</feature>